<proteinExistence type="predicted"/>
<accession>A0A6A5GVH1</accession>
<dbReference type="GeneID" id="78775912"/>
<comment type="caution">
    <text evidence="1">The sequence shown here is derived from an EMBL/GenBank/DDBJ whole genome shotgun (WGS) entry which is preliminary data.</text>
</comment>
<dbReference type="AlphaFoldDB" id="A0A6A5GVH1"/>
<evidence type="ECO:0000313" key="2">
    <source>
        <dbReference type="Proteomes" id="UP000483820"/>
    </source>
</evidence>
<reference evidence="1 2" key="1">
    <citation type="submission" date="2019-12" db="EMBL/GenBank/DDBJ databases">
        <title>Chromosome-level assembly of the Caenorhabditis remanei genome.</title>
        <authorList>
            <person name="Teterina A.A."/>
            <person name="Willis J.H."/>
            <person name="Phillips P.C."/>
        </authorList>
    </citation>
    <scope>NUCLEOTIDE SEQUENCE [LARGE SCALE GENOMIC DNA]</scope>
    <source>
        <strain evidence="1 2">PX506</strain>
        <tissue evidence="1">Whole organism</tissue>
    </source>
</reference>
<sequence>MPILVVTTPVVDECIPPFIVLLRIGADEIGGLLLGSLGRLELLLAIAVEYAGGLDDTTEDLQHYEYDYFTNKQNKRSSGDNGITADVFVITEVVVVVADCGRRTDVEETPITGVFFTGELIYTNLKNRIKRTYGFELEEDRFPIDMRGAGAVEIGGGALGRRLFSVGNVLEFGIRAAGGAVGGRGVVTDLAPRLAITKDPTSGNQSSYLPQVYQLTF</sequence>
<dbReference type="KEGG" id="crq:GCK72_014820"/>
<organism evidence="1 2">
    <name type="scientific">Caenorhabditis remanei</name>
    <name type="common">Caenorhabditis vulgaris</name>
    <dbReference type="NCBI Taxonomy" id="31234"/>
    <lineage>
        <taxon>Eukaryota</taxon>
        <taxon>Metazoa</taxon>
        <taxon>Ecdysozoa</taxon>
        <taxon>Nematoda</taxon>
        <taxon>Chromadorea</taxon>
        <taxon>Rhabditida</taxon>
        <taxon>Rhabditina</taxon>
        <taxon>Rhabditomorpha</taxon>
        <taxon>Rhabditoidea</taxon>
        <taxon>Rhabditidae</taxon>
        <taxon>Peloderinae</taxon>
        <taxon>Caenorhabditis</taxon>
    </lineage>
</organism>
<protein>
    <submittedName>
        <fullName evidence="1">Uncharacterized protein</fullName>
    </submittedName>
</protein>
<evidence type="ECO:0000313" key="1">
    <source>
        <dbReference type="EMBL" id="KAF1758362.1"/>
    </source>
</evidence>
<name>A0A6A5GVH1_CAERE</name>
<dbReference type="RefSeq" id="XP_053585252.1">
    <property type="nucleotide sequence ID" value="XM_053730480.1"/>
</dbReference>
<dbReference type="EMBL" id="WUAV01000004">
    <property type="protein sequence ID" value="KAF1758362.1"/>
    <property type="molecule type" value="Genomic_DNA"/>
</dbReference>
<dbReference type="CTD" id="78775912"/>
<dbReference type="Proteomes" id="UP000483820">
    <property type="component" value="Chromosome IV"/>
</dbReference>
<gene>
    <name evidence="1" type="ORF">GCK72_014820</name>
</gene>